<feature type="region of interest" description="Disordered" evidence="2">
    <location>
        <begin position="651"/>
        <end position="672"/>
    </location>
</feature>
<dbReference type="WBParaSite" id="Minc3s01619g25145">
    <property type="protein sequence ID" value="Minc3s01619g25145"/>
    <property type="gene ID" value="Minc3s01619g25145"/>
</dbReference>
<name>A0A914MC64_MELIC</name>
<sequence length="672" mass="77963">MPNFLQFFYFYIFNLFVLTTSNQRQRVSSEPCKEAREWPLIGKAHIEDYCGRVLLLTFISTRQCNLQCDNILKGLNSLYEQYPSVRVMAVAQLNEDERNLRSFAQRYPRIRFEIENKDSPVWNWFRVGHLDQLIFDRCSRNSAKLSPSTPSSPPSLTSTIHALQATLSAQPCGSCDYDSTKPAPEWPSLHPPPRRIETRERGQISRVDGTPNVRASNAVTNSPKNSIINNNNVSLTTFGKQRERNGKTSQKKPTKQQQQIIKTTQKPEETTQNYNNIIRQKHLELQERERLIREREQRQRENEEKQRKYWLEQQQKLQQLQQKHVYVRNSDNTTTPTVSSKHKTRQFPEPTTRLPVNYASDPYRNKNNNYFSRREEQQKQNRIYSSPSPPQPVVVSGPLNQRIPTVNNRELLNKSPEPAPLYPEGSENNNNNNNLVEDTQDYYNYEEIWTTESPPQNLQIPKPITTKIEPTQPSSSSFSSSSTNQQDKNFGFELPCTGFSDESCFQQQTQLRPNEIHRCCRGRILFSDLCVSGKCSNTTIQLCCIQRFLQAKLTCCSDERLAETKTGDHFSRCCFDNFVDSDDVCCPREYANEQWRSVHELCLPNVEMDLSEVKVPVPLMGTSLITEFDFAKTDKWRFECRYGGHTRQFSYFEQPTSQEGGENNEGESEEIN</sequence>
<feature type="compositionally biased region" description="Basic and acidic residues" evidence="2">
    <location>
        <begin position="194"/>
        <end position="203"/>
    </location>
</feature>
<feature type="region of interest" description="Disordered" evidence="2">
    <location>
        <begin position="466"/>
        <end position="485"/>
    </location>
</feature>
<evidence type="ECO:0000313" key="5">
    <source>
        <dbReference type="WBParaSite" id="Minc3s01619g25145"/>
    </source>
</evidence>
<feature type="compositionally biased region" description="Low complexity" evidence="2">
    <location>
        <begin position="255"/>
        <end position="264"/>
    </location>
</feature>
<feature type="compositionally biased region" description="Acidic residues" evidence="2">
    <location>
        <begin position="662"/>
        <end position="672"/>
    </location>
</feature>
<proteinExistence type="predicted"/>
<evidence type="ECO:0000256" key="2">
    <source>
        <dbReference type="SAM" id="MobiDB-lite"/>
    </source>
</evidence>
<feature type="compositionally biased region" description="Low complexity" evidence="2">
    <location>
        <begin position="221"/>
        <end position="232"/>
    </location>
</feature>
<keyword evidence="1" id="KW-0175">Coiled coil</keyword>
<evidence type="ECO:0000313" key="4">
    <source>
        <dbReference type="Proteomes" id="UP000887563"/>
    </source>
</evidence>
<dbReference type="AlphaFoldDB" id="A0A914MC64"/>
<feature type="compositionally biased region" description="Polar residues" evidence="2">
    <location>
        <begin position="329"/>
        <end position="339"/>
    </location>
</feature>
<feature type="signal peptide" evidence="3">
    <location>
        <begin position="1"/>
        <end position="19"/>
    </location>
</feature>
<organism evidence="4 5">
    <name type="scientific">Meloidogyne incognita</name>
    <name type="common">Southern root-knot nematode worm</name>
    <name type="synonym">Oxyuris incognita</name>
    <dbReference type="NCBI Taxonomy" id="6306"/>
    <lineage>
        <taxon>Eukaryota</taxon>
        <taxon>Metazoa</taxon>
        <taxon>Ecdysozoa</taxon>
        <taxon>Nematoda</taxon>
        <taxon>Chromadorea</taxon>
        <taxon>Rhabditida</taxon>
        <taxon>Tylenchina</taxon>
        <taxon>Tylenchomorpha</taxon>
        <taxon>Tylenchoidea</taxon>
        <taxon>Meloidogynidae</taxon>
        <taxon>Meloidogyninae</taxon>
        <taxon>Meloidogyne</taxon>
        <taxon>Meloidogyne incognita group</taxon>
    </lineage>
</organism>
<feature type="coiled-coil region" evidence="1">
    <location>
        <begin position="286"/>
        <end position="313"/>
    </location>
</feature>
<keyword evidence="3" id="KW-0732">Signal</keyword>
<dbReference type="Gene3D" id="3.40.30.10">
    <property type="entry name" value="Glutaredoxin"/>
    <property type="match status" value="1"/>
</dbReference>
<dbReference type="Proteomes" id="UP000887563">
    <property type="component" value="Unplaced"/>
</dbReference>
<evidence type="ECO:0000256" key="1">
    <source>
        <dbReference type="SAM" id="Coils"/>
    </source>
</evidence>
<protein>
    <submittedName>
        <fullName evidence="5">Uncharacterized protein</fullName>
    </submittedName>
</protein>
<feature type="region of interest" description="Disordered" evidence="2">
    <location>
        <begin position="321"/>
        <end position="436"/>
    </location>
</feature>
<reference evidence="5" key="1">
    <citation type="submission" date="2022-11" db="UniProtKB">
        <authorList>
            <consortium name="WormBaseParasite"/>
        </authorList>
    </citation>
    <scope>IDENTIFICATION</scope>
</reference>
<evidence type="ECO:0000256" key="3">
    <source>
        <dbReference type="SAM" id="SignalP"/>
    </source>
</evidence>
<accession>A0A914MC64</accession>
<feature type="region of interest" description="Disordered" evidence="2">
    <location>
        <begin position="171"/>
        <end position="275"/>
    </location>
</feature>
<keyword evidence="4" id="KW-1185">Reference proteome</keyword>
<feature type="compositionally biased region" description="Polar residues" evidence="2">
    <location>
        <begin position="398"/>
        <end position="410"/>
    </location>
</feature>
<feature type="chain" id="PRO_5036836003" evidence="3">
    <location>
        <begin position="20"/>
        <end position="672"/>
    </location>
</feature>